<feature type="region of interest" description="Disordered" evidence="1">
    <location>
        <begin position="130"/>
        <end position="154"/>
    </location>
</feature>
<dbReference type="Proteomes" id="UP000712281">
    <property type="component" value="Unassembled WGS sequence"/>
</dbReference>
<accession>A0A8S9GGY9</accession>
<evidence type="ECO:0000256" key="1">
    <source>
        <dbReference type="SAM" id="MobiDB-lite"/>
    </source>
</evidence>
<comment type="caution">
    <text evidence="2">The sequence shown here is derived from an EMBL/GenBank/DDBJ whole genome shotgun (WGS) entry which is preliminary data.</text>
</comment>
<proteinExistence type="predicted"/>
<protein>
    <submittedName>
        <fullName evidence="2">Uncharacterized protein</fullName>
    </submittedName>
</protein>
<dbReference type="AlphaFoldDB" id="A0A8S9GGY9"/>
<name>A0A8S9GGY9_BRACR</name>
<evidence type="ECO:0000313" key="2">
    <source>
        <dbReference type="EMBL" id="KAF2542992.1"/>
    </source>
</evidence>
<sequence>MIGYRLENDLLKNVHLDSRMEKLCTSEHDVLMCFSEHGRTLLMSWRLWPEPHVGEDGLLGVKPCLGGCRIAELWSWMSSTPPSLGRSYVLKCFLFLSDPGRLLLVQLGYLIKGRFPFSLRQDKSLGLEAGSWRQHPDPRAGTRNLEAGTRNLEA</sequence>
<organism evidence="2 3">
    <name type="scientific">Brassica cretica</name>
    <name type="common">Mustard</name>
    <dbReference type="NCBI Taxonomy" id="69181"/>
    <lineage>
        <taxon>Eukaryota</taxon>
        <taxon>Viridiplantae</taxon>
        <taxon>Streptophyta</taxon>
        <taxon>Embryophyta</taxon>
        <taxon>Tracheophyta</taxon>
        <taxon>Spermatophyta</taxon>
        <taxon>Magnoliopsida</taxon>
        <taxon>eudicotyledons</taxon>
        <taxon>Gunneridae</taxon>
        <taxon>Pentapetalae</taxon>
        <taxon>rosids</taxon>
        <taxon>malvids</taxon>
        <taxon>Brassicales</taxon>
        <taxon>Brassicaceae</taxon>
        <taxon>Brassiceae</taxon>
        <taxon>Brassica</taxon>
    </lineage>
</organism>
<reference evidence="2" key="1">
    <citation type="submission" date="2019-12" db="EMBL/GenBank/DDBJ databases">
        <title>Genome sequencing and annotation of Brassica cretica.</title>
        <authorList>
            <person name="Studholme D.J."/>
            <person name="Sarris P.F."/>
        </authorList>
    </citation>
    <scope>NUCLEOTIDE SEQUENCE</scope>
    <source>
        <strain evidence="2">PFS-001/15</strain>
        <tissue evidence="2">Leaf</tissue>
    </source>
</reference>
<dbReference type="EMBL" id="QGKW02002005">
    <property type="protein sequence ID" value="KAF2542992.1"/>
    <property type="molecule type" value="Genomic_DNA"/>
</dbReference>
<gene>
    <name evidence="2" type="ORF">F2Q68_00031390</name>
</gene>
<evidence type="ECO:0000313" key="3">
    <source>
        <dbReference type="Proteomes" id="UP000712281"/>
    </source>
</evidence>